<sequence>MPAVEIRELAVPDTYVLDLVPHGDDRGRFTEWYRADVLAAATGWALPLAQANHSVSARGVLRGVHFALVPPGQAKYVYCPAGRVLDVVVDVRVGSPTFGVSDSVLLDAAEPRAVFLAEGLGHAFLALEDGSSVTYLVSTGYSPGREFGVSPLDPELDLPWPADVEVRLSDKDRAAPTLAEARAQGTLPTMEQCTARYAELRAGGQAGV</sequence>
<accession>A0A1M5NNC9</accession>
<comment type="similarity">
    <text evidence="1">Belongs to the dTDP-4-dehydrorhamnose 3,5-epimerase family.</text>
</comment>
<feature type="active site" description="Proton donor" evidence="2">
    <location>
        <position position="135"/>
    </location>
</feature>
<dbReference type="PANTHER" id="PTHR21047">
    <property type="entry name" value="DTDP-6-DEOXY-D-GLUCOSE-3,5 EPIMERASE"/>
    <property type="match status" value="1"/>
</dbReference>
<dbReference type="GO" id="GO:0005829">
    <property type="term" value="C:cytosol"/>
    <property type="evidence" value="ECO:0007669"/>
    <property type="project" value="TreeGrafter"/>
</dbReference>
<dbReference type="InterPro" id="IPR014710">
    <property type="entry name" value="RmlC-like_jellyroll"/>
</dbReference>
<dbReference type="AlphaFoldDB" id="A0A1M5NNC9"/>
<protein>
    <submittedName>
        <fullName evidence="4">dTDP-4-dehydrorhamnose 3,5-epimerase</fullName>
    </submittedName>
</protein>
<dbReference type="EMBL" id="FQVX01000003">
    <property type="protein sequence ID" value="SHG90998.1"/>
    <property type="molecule type" value="Genomic_DNA"/>
</dbReference>
<dbReference type="GO" id="GO:0008830">
    <property type="term" value="F:dTDP-4-dehydrorhamnose 3,5-epimerase activity"/>
    <property type="evidence" value="ECO:0007669"/>
    <property type="project" value="InterPro"/>
</dbReference>
<keyword evidence="5" id="KW-1185">Reference proteome</keyword>
<dbReference type="PANTHER" id="PTHR21047:SF2">
    <property type="entry name" value="THYMIDINE DIPHOSPHO-4-KETO-RHAMNOSE 3,5-EPIMERASE"/>
    <property type="match status" value="1"/>
</dbReference>
<feature type="active site" description="Proton acceptor" evidence="2">
    <location>
        <position position="65"/>
    </location>
</feature>
<dbReference type="InterPro" id="IPR000888">
    <property type="entry name" value="RmlC-like"/>
</dbReference>
<dbReference type="Pfam" id="PF00908">
    <property type="entry name" value="dTDP_sugar_isom"/>
    <property type="match status" value="1"/>
</dbReference>
<evidence type="ECO:0000256" key="3">
    <source>
        <dbReference type="PIRSR" id="PIRSR600888-3"/>
    </source>
</evidence>
<dbReference type="Proteomes" id="UP000184471">
    <property type="component" value="Unassembled WGS sequence"/>
</dbReference>
<organism evidence="4 5">
    <name type="scientific">Geodermatophilus nigrescens</name>
    <dbReference type="NCBI Taxonomy" id="1070870"/>
    <lineage>
        <taxon>Bacteria</taxon>
        <taxon>Bacillati</taxon>
        <taxon>Actinomycetota</taxon>
        <taxon>Actinomycetes</taxon>
        <taxon>Geodermatophilales</taxon>
        <taxon>Geodermatophilaceae</taxon>
        <taxon>Geodermatophilus</taxon>
    </lineage>
</organism>
<gene>
    <name evidence="4" type="ORF">SAMN05444351_3629</name>
</gene>
<evidence type="ECO:0000256" key="1">
    <source>
        <dbReference type="ARBA" id="ARBA00010154"/>
    </source>
</evidence>
<evidence type="ECO:0000313" key="4">
    <source>
        <dbReference type="EMBL" id="SHG90998.1"/>
    </source>
</evidence>
<dbReference type="GO" id="GO:0000271">
    <property type="term" value="P:polysaccharide biosynthetic process"/>
    <property type="evidence" value="ECO:0007669"/>
    <property type="project" value="TreeGrafter"/>
</dbReference>
<reference evidence="4 5" key="1">
    <citation type="submission" date="2016-11" db="EMBL/GenBank/DDBJ databases">
        <authorList>
            <person name="Jaros S."/>
            <person name="Januszkiewicz K."/>
            <person name="Wedrychowicz H."/>
        </authorList>
    </citation>
    <scope>NUCLEOTIDE SEQUENCE [LARGE SCALE GENOMIC DNA]</scope>
    <source>
        <strain evidence="4 5">DSM 45408</strain>
    </source>
</reference>
<name>A0A1M5NNC9_9ACTN</name>
<dbReference type="Gene3D" id="2.60.120.10">
    <property type="entry name" value="Jelly Rolls"/>
    <property type="match status" value="1"/>
</dbReference>
<dbReference type="CDD" id="cd00438">
    <property type="entry name" value="cupin_RmlC"/>
    <property type="match status" value="1"/>
</dbReference>
<feature type="site" description="Participates in a stacking interaction with the thymidine ring of dTDP-4-oxo-6-deoxyglucose" evidence="3">
    <location>
        <position position="141"/>
    </location>
</feature>
<dbReference type="STRING" id="1070870.SAMN05444351_3629"/>
<dbReference type="InterPro" id="IPR011051">
    <property type="entry name" value="RmlC_Cupin_sf"/>
</dbReference>
<evidence type="ECO:0000313" key="5">
    <source>
        <dbReference type="Proteomes" id="UP000184471"/>
    </source>
</evidence>
<evidence type="ECO:0000256" key="2">
    <source>
        <dbReference type="PIRSR" id="PIRSR600888-1"/>
    </source>
</evidence>
<proteinExistence type="inferred from homology"/>
<dbReference type="GO" id="GO:0019305">
    <property type="term" value="P:dTDP-rhamnose biosynthetic process"/>
    <property type="evidence" value="ECO:0007669"/>
    <property type="project" value="TreeGrafter"/>
</dbReference>
<dbReference type="SUPFAM" id="SSF51182">
    <property type="entry name" value="RmlC-like cupins"/>
    <property type="match status" value="1"/>
</dbReference>